<organism evidence="4 5">
    <name type="scientific">Aerophobetes bacterium</name>
    <dbReference type="NCBI Taxonomy" id="2030807"/>
    <lineage>
        <taxon>Bacteria</taxon>
        <taxon>Candidatus Aerophobota</taxon>
    </lineage>
</organism>
<evidence type="ECO:0000256" key="2">
    <source>
        <dbReference type="ARBA" id="ARBA00022840"/>
    </source>
</evidence>
<gene>
    <name evidence="4" type="ORF">DRJ04_03410</name>
</gene>
<evidence type="ECO:0000313" key="4">
    <source>
        <dbReference type="EMBL" id="RLE13901.1"/>
    </source>
</evidence>
<dbReference type="SMART" id="SM00382">
    <property type="entry name" value="AAA"/>
    <property type="match status" value="1"/>
</dbReference>
<dbReference type="EMBL" id="QMQA01000070">
    <property type="protein sequence ID" value="RLE13901.1"/>
    <property type="molecule type" value="Genomic_DNA"/>
</dbReference>
<dbReference type="GO" id="GO:0005524">
    <property type="term" value="F:ATP binding"/>
    <property type="evidence" value="ECO:0007669"/>
    <property type="project" value="UniProtKB-KW"/>
</dbReference>
<feature type="domain" description="ABC transporter" evidence="3">
    <location>
        <begin position="6"/>
        <end position="247"/>
    </location>
</feature>
<dbReference type="Gene3D" id="3.40.50.300">
    <property type="entry name" value="P-loop containing nucleotide triphosphate hydrolases"/>
    <property type="match status" value="1"/>
</dbReference>
<evidence type="ECO:0000259" key="3">
    <source>
        <dbReference type="PROSITE" id="PS50893"/>
    </source>
</evidence>
<dbReference type="PROSITE" id="PS50893">
    <property type="entry name" value="ABC_TRANSPORTER_2"/>
    <property type="match status" value="1"/>
</dbReference>
<dbReference type="PANTHER" id="PTHR43790">
    <property type="entry name" value="CARBOHYDRATE TRANSPORT ATP-BINDING PROTEIN MG119-RELATED"/>
    <property type="match status" value="1"/>
</dbReference>
<sequence length="255" mass="28453">MKEPIVRMVNIHKKFGEVQALKGVDLEVYPGEIVGLVGDNGAGKTTLAKILAGVYSPDRGEIYLDGEKVRFSSPNEARARGVGIVYQDTGLVPLMDITRNFFLGKEILKKIGPLKVLDKRKMKQEVKRALDKVGIASIRNIDEKVAFLSGGERQAIKIGRVLFFKARVVILDEPMRALSVKEVGKVLAVVERLKESQIAVVYITHNIFHIYRTADRFVILDKGIKVGEVRKEDITEEGLINIIRTGRMEAIKKTS</sequence>
<accession>A0A662DHV2</accession>
<dbReference type="PANTHER" id="PTHR43790:SF8">
    <property type="entry name" value="SUGAR ABC TRANSPORTER ATP-BINDING PROTEIN"/>
    <property type="match status" value="1"/>
</dbReference>
<dbReference type="InterPro" id="IPR050107">
    <property type="entry name" value="ABC_carbohydrate_import_ATPase"/>
</dbReference>
<dbReference type="CDD" id="cd03216">
    <property type="entry name" value="ABC_Carb_Monos_I"/>
    <property type="match status" value="1"/>
</dbReference>
<dbReference type="InterPro" id="IPR003593">
    <property type="entry name" value="AAA+_ATPase"/>
</dbReference>
<proteinExistence type="predicted"/>
<dbReference type="SUPFAM" id="SSF52540">
    <property type="entry name" value="P-loop containing nucleoside triphosphate hydrolases"/>
    <property type="match status" value="1"/>
</dbReference>
<dbReference type="InterPro" id="IPR027417">
    <property type="entry name" value="P-loop_NTPase"/>
</dbReference>
<name>A0A662DHV2_UNCAE</name>
<keyword evidence="2 4" id="KW-0067">ATP-binding</keyword>
<reference evidence="4 5" key="1">
    <citation type="submission" date="2018-06" db="EMBL/GenBank/DDBJ databases">
        <title>Extensive metabolic versatility and redundancy in microbially diverse, dynamic hydrothermal sediments.</title>
        <authorList>
            <person name="Dombrowski N."/>
            <person name="Teske A."/>
            <person name="Baker B.J."/>
        </authorList>
    </citation>
    <scope>NUCLEOTIDE SEQUENCE [LARGE SCALE GENOMIC DNA]</scope>
    <source>
        <strain evidence="4">B3_G15</strain>
    </source>
</reference>
<dbReference type="InterPro" id="IPR017871">
    <property type="entry name" value="ABC_transporter-like_CS"/>
</dbReference>
<comment type="caution">
    <text evidence="4">The sequence shown here is derived from an EMBL/GenBank/DDBJ whole genome shotgun (WGS) entry which is preliminary data.</text>
</comment>
<dbReference type="Pfam" id="PF00005">
    <property type="entry name" value="ABC_tran"/>
    <property type="match status" value="1"/>
</dbReference>
<evidence type="ECO:0000256" key="1">
    <source>
        <dbReference type="ARBA" id="ARBA00022741"/>
    </source>
</evidence>
<evidence type="ECO:0000313" key="5">
    <source>
        <dbReference type="Proteomes" id="UP000280417"/>
    </source>
</evidence>
<protein>
    <submittedName>
        <fullName evidence="4">Sugar ABC transporter ATP-binding protein</fullName>
    </submittedName>
</protein>
<dbReference type="GO" id="GO:0016887">
    <property type="term" value="F:ATP hydrolysis activity"/>
    <property type="evidence" value="ECO:0007669"/>
    <property type="project" value="InterPro"/>
</dbReference>
<dbReference type="Proteomes" id="UP000280417">
    <property type="component" value="Unassembled WGS sequence"/>
</dbReference>
<keyword evidence="1" id="KW-0547">Nucleotide-binding</keyword>
<dbReference type="AlphaFoldDB" id="A0A662DHV2"/>
<dbReference type="PROSITE" id="PS00211">
    <property type="entry name" value="ABC_TRANSPORTER_1"/>
    <property type="match status" value="1"/>
</dbReference>
<dbReference type="InterPro" id="IPR003439">
    <property type="entry name" value="ABC_transporter-like_ATP-bd"/>
</dbReference>